<accession>A0ACB6ZJ04</accession>
<gene>
    <name evidence="1" type="ORF">BDM02DRAFT_3113505</name>
</gene>
<sequence length="880" mass="96525">MADSFADLWSTAAPTSSAPQKPRKLNDLISSTTPSHPTHPQNDVFALLAASNSSANSISRTNSPGIANQPRPQSNGPNPTLPSNGDAFGGLLSGSFENRPASSGNLSMAEQAARAEKERKDRLLNQNQQAATKTQSSAWSGLDSLGTTSTFTPPPKQDDFDWIFDTPASTSSKPAPAPPLTKKQSVIADEDDDWGLSDFVSKPTPTPPPSAPRKQVTKPSSIWDFEDVEHSNQPSPPPRKAARPNSPGEDFDFGNREDRLLDNDSNDEDEFLGSLSKPVGSAPARRPPASTRRSPPKTRTDSPPPHIIGQIVEMGFGPIEARNALAATDTGLNVEAALEMLLAERENSSPSRSSPPLPERRRNPPRPQDLQDDEPRPSVRRRPTDPAMARDKPPNEGSSNIQDQADKLLAQASEIGLSMFNRANALWSQGKEKVQKAYEERVNVTQTTGTQQRQSGRPRWMQEAAEDDNGHDREPGFTSAGFNDEDDEEERRPPPKRPAEPKIQPSREPPQLPRPQIKAGDLTEESVPVYRSPFRHGPSSRTQTPQPTHPPPSSKPTPQRTPSPIPLARRQPIPALATVIATCMKYKAAGTEMFKLGRFGEADTAYTTAIASLPENHLLQVQLYNNRALSRLKTGEHSGAIEDCSFVISLIGPSYHPQREVKVTEENEGSGVDLADGFMKAYKRRAEAYEGKEKWEDARQDWEVIAGTEWANGKMRNEAVSGIGRCRKMLNPELEQIAAKPKKPPVKRPPPKPINRGPTPPSEALTKLRAVTDAAEAEDQAKHELKDVVDAKVSAWKGGKEQNIRALIASLENVLWPELNWQKVGMHELVAPNQVKIRYTKAIAKLHPDKLNSNNTTVEQRMIANAVFGALNEAWNAFKP</sequence>
<evidence type="ECO:0000313" key="2">
    <source>
        <dbReference type="Proteomes" id="UP000886501"/>
    </source>
</evidence>
<dbReference type="Proteomes" id="UP000886501">
    <property type="component" value="Unassembled WGS sequence"/>
</dbReference>
<evidence type="ECO:0000313" key="1">
    <source>
        <dbReference type="EMBL" id="KAF9649656.1"/>
    </source>
</evidence>
<name>A0ACB6ZJ04_THEGA</name>
<protein>
    <submittedName>
        <fullName evidence="1">Uncharacterized protein</fullName>
    </submittedName>
</protein>
<proteinExistence type="predicted"/>
<reference evidence="1" key="2">
    <citation type="journal article" date="2020" name="Nat. Commun.">
        <title>Large-scale genome sequencing of mycorrhizal fungi provides insights into the early evolution of symbiotic traits.</title>
        <authorList>
            <person name="Miyauchi S."/>
            <person name="Kiss E."/>
            <person name="Kuo A."/>
            <person name="Drula E."/>
            <person name="Kohler A."/>
            <person name="Sanchez-Garcia M."/>
            <person name="Morin E."/>
            <person name="Andreopoulos B."/>
            <person name="Barry K.W."/>
            <person name="Bonito G."/>
            <person name="Buee M."/>
            <person name="Carver A."/>
            <person name="Chen C."/>
            <person name="Cichocki N."/>
            <person name="Clum A."/>
            <person name="Culley D."/>
            <person name="Crous P.W."/>
            <person name="Fauchery L."/>
            <person name="Girlanda M."/>
            <person name="Hayes R.D."/>
            <person name="Keri Z."/>
            <person name="LaButti K."/>
            <person name="Lipzen A."/>
            <person name="Lombard V."/>
            <person name="Magnuson J."/>
            <person name="Maillard F."/>
            <person name="Murat C."/>
            <person name="Nolan M."/>
            <person name="Ohm R.A."/>
            <person name="Pangilinan J."/>
            <person name="Pereira M.F."/>
            <person name="Perotto S."/>
            <person name="Peter M."/>
            <person name="Pfister S."/>
            <person name="Riley R."/>
            <person name="Sitrit Y."/>
            <person name="Stielow J.B."/>
            <person name="Szollosi G."/>
            <person name="Zifcakova L."/>
            <person name="Stursova M."/>
            <person name="Spatafora J.W."/>
            <person name="Tedersoo L."/>
            <person name="Vaario L.M."/>
            <person name="Yamada A."/>
            <person name="Yan M."/>
            <person name="Wang P."/>
            <person name="Xu J."/>
            <person name="Bruns T."/>
            <person name="Baldrian P."/>
            <person name="Vilgalys R."/>
            <person name="Dunand C."/>
            <person name="Henrissat B."/>
            <person name="Grigoriev I.V."/>
            <person name="Hibbett D."/>
            <person name="Nagy L.G."/>
            <person name="Martin F.M."/>
        </authorList>
    </citation>
    <scope>NUCLEOTIDE SEQUENCE</scope>
    <source>
        <strain evidence="1">P2</strain>
    </source>
</reference>
<comment type="caution">
    <text evidence="1">The sequence shown here is derived from an EMBL/GenBank/DDBJ whole genome shotgun (WGS) entry which is preliminary data.</text>
</comment>
<reference evidence="1" key="1">
    <citation type="submission" date="2019-10" db="EMBL/GenBank/DDBJ databases">
        <authorList>
            <consortium name="DOE Joint Genome Institute"/>
            <person name="Kuo A."/>
            <person name="Miyauchi S."/>
            <person name="Kiss E."/>
            <person name="Drula E."/>
            <person name="Kohler A."/>
            <person name="Sanchez-Garcia M."/>
            <person name="Andreopoulos B."/>
            <person name="Barry K.W."/>
            <person name="Bonito G."/>
            <person name="Buee M."/>
            <person name="Carver A."/>
            <person name="Chen C."/>
            <person name="Cichocki N."/>
            <person name="Clum A."/>
            <person name="Culley D."/>
            <person name="Crous P.W."/>
            <person name="Fauchery L."/>
            <person name="Girlanda M."/>
            <person name="Hayes R."/>
            <person name="Keri Z."/>
            <person name="Labutti K."/>
            <person name="Lipzen A."/>
            <person name="Lombard V."/>
            <person name="Magnuson J."/>
            <person name="Maillard F."/>
            <person name="Morin E."/>
            <person name="Murat C."/>
            <person name="Nolan M."/>
            <person name="Ohm R."/>
            <person name="Pangilinan J."/>
            <person name="Pereira M."/>
            <person name="Perotto S."/>
            <person name="Peter M."/>
            <person name="Riley R."/>
            <person name="Sitrit Y."/>
            <person name="Stielow B."/>
            <person name="Szollosi G."/>
            <person name="Zifcakova L."/>
            <person name="Stursova M."/>
            <person name="Spatafora J.W."/>
            <person name="Tedersoo L."/>
            <person name="Vaario L.-M."/>
            <person name="Yamada A."/>
            <person name="Yan M."/>
            <person name="Wang P."/>
            <person name="Xu J."/>
            <person name="Bruns T."/>
            <person name="Baldrian P."/>
            <person name="Vilgalys R."/>
            <person name="Henrissat B."/>
            <person name="Grigoriev I.V."/>
            <person name="Hibbett D."/>
            <person name="Nagy L.G."/>
            <person name="Martin F.M."/>
        </authorList>
    </citation>
    <scope>NUCLEOTIDE SEQUENCE</scope>
    <source>
        <strain evidence="1">P2</strain>
    </source>
</reference>
<dbReference type="EMBL" id="MU117995">
    <property type="protein sequence ID" value="KAF9649656.1"/>
    <property type="molecule type" value="Genomic_DNA"/>
</dbReference>
<organism evidence="1 2">
    <name type="scientific">Thelephora ganbajun</name>
    <name type="common">Ganba fungus</name>
    <dbReference type="NCBI Taxonomy" id="370292"/>
    <lineage>
        <taxon>Eukaryota</taxon>
        <taxon>Fungi</taxon>
        <taxon>Dikarya</taxon>
        <taxon>Basidiomycota</taxon>
        <taxon>Agaricomycotina</taxon>
        <taxon>Agaricomycetes</taxon>
        <taxon>Thelephorales</taxon>
        <taxon>Thelephoraceae</taxon>
        <taxon>Thelephora</taxon>
    </lineage>
</organism>
<keyword evidence="2" id="KW-1185">Reference proteome</keyword>